<dbReference type="AlphaFoldDB" id="A0A9P5U153"/>
<feature type="compositionally biased region" description="Basic and acidic residues" evidence="1">
    <location>
        <begin position="242"/>
        <end position="287"/>
    </location>
</feature>
<proteinExistence type="predicted"/>
<sequence>MFLTPRIHCLALIFLSVLIFAVHGSPVHLPSKPISTSALPELWKAMRKALGKDAATTKVSVGGGLYMQHRNIRSTRDIDVMIEHKGLNRKILCQNIIAADKRFTRNEEVVCGVTFRADRKKGPVIPIDLIDESVTKYMPTGIILSELKDTDIPWAEPQEVIKMKILSAEDRLPEQKVKAIGDLKDAHDLIEQEKKQEEQKKGGVKTSYGVEMSYKGGEKAAITKALKEFFEKYPKESQWSEAEWKKEIGLDEEKEPGLNKGKNELDHHGGEKLGHHEGKEPGHDKKA</sequence>
<feature type="signal peptide" evidence="2">
    <location>
        <begin position="1"/>
        <end position="24"/>
    </location>
</feature>
<evidence type="ECO:0000256" key="1">
    <source>
        <dbReference type="SAM" id="MobiDB-lite"/>
    </source>
</evidence>
<reference evidence="3" key="1">
    <citation type="submission" date="2020-11" db="EMBL/GenBank/DDBJ databases">
        <authorList>
            <consortium name="DOE Joint Genome Institute"/>
            <person name="Ahrendt S."/>
            <person name="Riley R."/>
            <person name="Andreopoulos W."/>
            <person name="Labutti K."/>
            <person name="Pangilinan J."/>
            <person name="Ruiz-Duenas F.J."/>
            <person name="Barrasa J.M."/>
            <person name="Sanchez-Garcia M."/>
            <person name="Camarero S."/>
            <person name="Miyauchi S."/>
            <person name="Serrano A."/>
            <person name="Linde D."/>
            <person name="Babiker R."/>
            <person name="Drula E."/>
            <person name="Ayuso-Fernandez I."/>
            <person name="Pacheco R."/>
            <person name="Padilla G."/>
            <person name="Ferreira P."/>
            <person name="Barriuso J."/>
            <person name="Kellner H."/>
            <person name="Castanera R."/>
            <person name="Alfaro M."/>
            <person name="Ramirez L."/>
            <person name="Pisabarro A.G."/>
            <person name="Kuo A."/>
            <person name="Tritt A."/>
            <person name="Lipzen A."/>
            <person name="He G."/>
            <person name="Yan M."/>
            <person name="Ng V."/>
            <person name="Cullen D."/>
            <person name="Martin F."/>
            <person name="Rosso M.-N."/>
            <person name="Henrissat B."/>
            <person name="Hibbett D."/>
            <person name="Martinez A.T."/>
            <person name="Grigoriev I.V."/>
        </authorList>
    </citation>
    <scope>NUCLEOTIDE SEQUENCE</scope>
    <source>
        <strain evidence="3">AH 40177</strain>
    </source>
</reference>
<feature type="region of interest" description="Disordered" evidence="1">
    <location>
        <begin position="233"/>
        <end position="287"/>
    </location>
</feature>
<comment type="caution">
    <text evidence="3">The sequence shown here is derived from an EMBL/GenBank/DDBJ whole genome shotgun (WGS) entry which is preliminary data.</text>
</comment>
<feature type="chain" id="PRO_5040435626" evidence="2">
    <location>
        <begin position="25"/>
        <end position="287"/>
    </location>
</feature>
<keyword evidence="4" id="KW-1185">Reference proteome</keyword>
<accession>A0A9P5U153</accession>
<gene>
    <name evidence="3" type="ORF">BDP27DRAFT_1427802</name>
</gene>
<dbReference type="OrthoDB" id="3030707at2759"/>
<organism evidence="3 4">
    <name type="scientific">Rhodocollybia butyracea</name>
    <dbReference type="NCBI Taxonomy" id="206335"/>
    <lineage>
        <taxon>Eukaryota</taxon>
        <taxon>Fungi</taxon>
        <taxon>Dikarya</taxon>
        <taxon>Basidiomycota</taxon>
        <taxon>Agaricomycotina</taxon>
        <taxon>Agaricomycetes</taxon>
        <taxon>Agaricomycetidae</taxon>
        <taxon>Agaricales</taxon>
        <taxon>Marasmiineae</taxon>
        <taxon>Omphalotaceae</taxon>
        <taxon>Rhodocollybia</taxon>
    </lineage>
</organism>
<dbReference type="Proteomes" id="UP000772434">
    <property type="component" value="Unassembled WGS sequence"/>
</dbReference>
<keyword evidence="2" id="KW-0732">Signal</keyword>
<dbReference type="EMBL" id="JADNRY010000169">
    <property type="protein sequence ID" value="KAF9062536.1"/>
    <property type="molecule type" value="Genomic_DNA"/>
</dbReference>
<evidence type="ECO:0000313" key="4">
    <source>
        <dbReference type="Proteomes" id="UP000772434"/>
    </source>
</evidence>
<name>A0A9P5U153_9AGAR</name>
<evidence type="ECO:0000313" key="3">
    <source>
        <dbReference type="EMBL" id="KAF9062536.1"/>
    </source>
</evidence>
<evidence type="ECO:0000256" key="2">
    <source>
        <dbReference type="SAM" id="SignalP"/>
    </source>
</evidence>
<protein>
    <submittedName>
        <fullName evidence="3">Uncharacterized protein</fullName>
    </submittedName>
</protein>